<evidence type="ECO:0000259" key="2">
    <source>
        <dbReference type="PROSITE" id="PS50144"/>
    </source>
</evidence>
<gene>
    <name evidence="3" type="ORF">AVEN_213251_1</name>
</gene>
<dbReference type="PANTHER" id="PTHR26379">
    <property type="entry name" value="BTB/POZ AND MATH DOMAIN-CONTAINING PROTEIN 1"/>
    <property type="match status" value="1"/>
</dbReference>
<dbReference type="AlphaFoldDB" id="A0A4Y2DE04"/>
<evidence type="ECO:0000313" key="3">
    <source>
        <dbReference type="EMBL" id="GBM14901.1"/>
    </source>
</evidence>
<accession>A0A4Y2DE04</accession>
<feature type="domain" description="MATH" evidence="2">
    <location>
        <begin position="8"/>
        <end position="139"/>
    </location>
</feature>
<proteinExistence type="predicted"/>
<dbReference type="GO" id="GO:0016567">
    <property type="term" value="P:protein ubiquitination"/>
    <property type="evidence" value="ECO:0007669"/>
    <property type="project" value="InterPro"/>
</dbReference>
<dbReference type="EMBL" id="BGPR01000351">
    <property type="protein sequence ID" value="GBM14901.1"/>
    <property type="molecule type" value="Genomic_DNA"/>
</dbReference>
<dbReference type="InterPro" id="IPR045005">
    <property type="entry name" value="BPM1-6"/>
</dbReference>
<reference evidence="3 4" key="1">
    <citation type="journal article" date="2019" name="Sci. Rep.">
        <title>Orb-weaving spider Araneus ventricosus genome elucidates the spidroin gene catalogue.</title>
        <authorList>
            <person name="Kono N."/>
            <person name="Nakamura H."/>
            <person name="Ohtoshi R."/>
            <person name="Moran D.A.P."/>
            <person name="Shinohara A."/>
            <person name="Yoshida Y."/>
            <person name="Fujiwara M."/>
            <person name="Mori M."/>
            <person name="Tomita M."/>
            <person name="Arakawa K."/>
        </authorList>
    </citation>
    <scope>NUCLEOTIDE SEQUENCE [LARGE SCALE GENOMIC DNA]</scope>
</reference>
<dbReference type="Pfam" id="PF00651">
    <property type="entry name" value="BTB"/>
    <property type="match status" value="1"/>
</dbReference>
<dbReference type="InterPro" id="IPR011333">
    <property type="entry name" value="SKP1/BTB/POZ_sf"/>
</dbReference>
<dbReference type="InterPro" id="IPR002083">
    <property type="entry name" value="MATH/TRAF_dom"/>
</dbReference>
<sequence>MAQRKEEVLKFIWKVENFSYCWNETDDFLESPRFCSEVLDGSAWCLKLYPKGRSQYENYVSVYLERLPSCGVPSGITIDYEIALLRPDGSTECVKEMKDRCFREENKYGFDKLVARERLFGEEKLTLLPADVLTLQCCIFPKNTGLETYTEVIAKTQVEIQRYRRQWKNIDYTRDDSISINGDHNLGDMWFELSVSREDNNQLGALTGQFGHERDLRALHCKIGVLDSNNSVVKVLVNNFVDIESASEDYLSFPLITVPELLENQSLYLPNGKLNLDCEFTVCDGTEHGRIEGIAQDATLMPVPADEAVSSSQIDVSPKKFLYCIDKVPSSLRNDFQNLYQEGTLCDFTVKVGDKHFKVHKAVLCARSPAFNAMLTSNMRMKKTWWIFQIWRIPSPFMLNIHVAWTWLDILIGHMMSMFCDKYGLITLRLHCSEVYIRI</sequence>
<evidence type="ECO:0000259" key="1">
    <source>
        <dbReference type="PROSITE" id="PS50097"/>
    </source>
</evidence>
<dbReference type="Proteomes" id="UP000499080">
    <property type="component" value="Unassembled WGS sequence"/>
</dbReference>
<dbReference type="PROSITE" id="PS50144">
    <property type="entry name" value="MATH"/>
    <property type="match status" value="1"/>
</dbReference>
<dbReference type="PROSITE" id="PS50097">
    <property type="entry name" value="BTB"/>
    <property type="match status" value="1"/>
</dbReference>
<dbReference type="OrthoDB" id="6359943at2759"/>
<dbReference type="Pfam" id="PF22486">
    <property type="entry name" value="MATH_2"/>
    <property type="match status" value="1"/>
</dbReference>
<dbReference type="PANTHER" id="PTHR26379:SF187">
    <property type="entry name" value="OS07G0655300 PROTEIN"/>
    <property type="match status" value="1"/>
</dbReference>
<organism evidence="3 4">
    <name type="scientific">Araneus ventricosus</name>
    <name type="common">Orbweaver spider</name>
    <name type="synonym">Epeira ventricosa</name>
    <dbReference type="NCBI Taxonomy" id="182803"/>
    <lineage>
        <taxon>Eukaryota</taxon>
        <taxon>Metazoa</taxon>
        <taxon>Ecdysozoa</taxon>
        <taxon>Arthropoda</taxon>
        <taxon>Chelicerata</taxon>
        <taxon>Arachnida</taxon>
        <taxon>Araneae</taxon>
        <taxon>Araneomorphae</taxon>
        <taxon>Entelegynae</taxon>
        <taxon>Araneoidea</taxon>
        <taxon>Araneidae</taxon>
        <taxon>Araneus</taxon>
    </lineage>
</organism>
<dbReference type="Gene3D" id="3.30.710.10">
    <property type="entry name" value="Potassium Channel Kv1.1, Chain A"/>
    <property type="match status" value="1"/>
</dbReference>
<dbReference type="InterPro" id="IPR000210">
    <property type="entry name" value="BTB/POZ_dom"/>
</dbReference>
<name>A0A4Y2DE04_ARAVE</name>
<keyword evidence="4" id="KW-1185">Reference proteome</keyword>
<dbReference type="Gene3D" id="2.60.210.10">
    <property type="entry name" value="Apoptosis, Tumor Necrosis Factor Receptor Associated Protein 2, Chain A"/>
    <property type="match status" value="1"/>
</dbReference>
<feature type="domain" description="BTB" evidence="1">
    <location>
        <begin position="346"/>
        <end position="417"/>
    </location>
</feature>
<dbReference type="CDD" id="cd18186">
    <property type="entry name" value="BTB_POZ_ZBTB_KLHL-like"/>
    <property type="match status" value="1"/>
</dbReference>
<dbReference type="SUPFAM" id="SSF54695">
    <property type="entry name" value="POZ domain"/>
    <property type="match status" value="1"/>
</dbReference>
<evidence type="ECO:0000313" key="4">
    <source>
        <dbReference type="Proteomes" id="UP000499080"/>
    </source>
</evidence>
<comment type="caution">
    <text evidence="3">The sequence shown here is derived from an EMBL/GenBank/DDBJ whole genome shotgun (WGS) entry which is preliminary data.</text>
</comment>
<dbReference type="SUPFAM" id="SSF49599">
    <property type="entry name" value="TRAF domain-like"/>
    <property type="match status" value="1"/>
</dbReference>
<dbReference type="InterPro" id="IPR008974">
    <property type="entry name" value="TRAF-like"/>
</dbReference>
<evidence type="ECO:0008006" key="5">
    <source>
        <dbReference type="Google" id="ProtNLM"/>
    </source>
</evidence>
<protein>
    <recommendedName>
        <fullName evidence="5">Speckle-type POZ protein</fullName>
    </recommendedName>
</protein>